<comment type="caution">
    <text evidence="2">The sequence shown here is derived from an EMBL/GenBank/DDBJ whole genome shotgun (WGS) entry which is preliminary data.</text>
</comment>
<dbReference type="InterPro" id="IPR002123">
    <property type="entry name" value="Plipid/glycerol_acylTrfase"/>
</dbReference>
<sequence length="473" mass="53303">MPDSIIHAQPSLEFIPPAFNPLVLRVAQQVSPSWMRSQTSIGKIEAKNVEALVDLYRQFQDNKIRFLLAFRHPSVDDPFCMTHLLWRLVPQVAREQGISLQRPIHAHFIYDRGIPLWAGSYIGWLYSRLGGTPIHRGKADWTGLRKARDLFANSQFPMAAAPEGAVNGHSEIISALEPGIAQLGFWCAEDLLKAGRSEQVLIVPVGIQYSYVDAPWNAVEKLLSELEAASGLSEAELKVESANLPTHLSPTQTALYQRLYRLGEHLLSLMEEFYTRFYHQIPTRKGNTLPTSPNEALAVRLQALENTALQVAEAYFNLPSKGSVIDRCRRLEQAGWNYIYREELKNVKALSPLERGLANRVAEEANLRMWHMRLVETFVSVTGQYVIEKPTVERFAETTLLLWDMVTRIKGSNPFHRPRLGKQQVQLTIGEPLSVSDRYPAYHASRNGARLAVAELTKDLQHALEGLIVSGVD</sequence>
<keyword evidence="2" id="KW-0012">Acyltransferase</keyword>
<dbReference type="Proteomes" id="UP000753908">
    <property type="component" value="Unassembled WGS sequence"/>
</dbReference>
<proteinExistence type="predicted"/>
<reference evidence="2" key="2">
    <citation type="journal article" date="2022" name="Microbiol. Resour. Announc.">
        <title>Metagenome Sequencing to Explore Phylogenomics of Terrestrial Cyanobacteria.</title>
        <authorList>
            <person name="Ward R.D."/>
            <person name="Stajich J.E."/>
            <person name="Johansen J.R."/>
            <person name="Huntemann M."/>
            <person name="Clum A."/>
            <person name="Foster B."/>
            <person name="Foster B."/>
            <person name="Roux S."/>
            <person name="Palaniappan K."/>
            <person name="Varghese N."/>
            <person name="Mukherjee S."/>
            <person name="Reddy T.B.K."/>
            <person name="Daum C."/>
            <person name="Copeland A."/>
            <person name="Chen I.A."/>
            <person name="Ivanova N.N."/>
            <person name="Kyrpides N.C."/>
            <person name="Shapiro N."/>
            <person name="Eloe-Fadrosh E.A."/>
            <person name="Pietrasiak N."/>
        </authorList>
    </citation>
    <scope>NUCLEOTIDE SEQUENCE</scope>
    <source>
        <strain evidence="2">CPER-KK1</strain>
    </source>
</reference>
<dbReference type="AlphaFoldDB" id="A0A951UDF9"/>
<dbReference type="SMART" id="SM00563">
    <property type="entry name" value="PlsC"/>
    <property type="match status" value="1"/>
</dbReference>
<evidence type="ECO:0000259" key="1">
    <source>
        <dbReference type="SMART" id="SM00563"/>
    </source>
</evidence>
<evidence type="ECO:0000313" key="2">
    <source>
        <dbReference type="EMBL" id="MBW4547651.1"/>
    </source>
</evidence>
<dbReference type="SUPFAM" id="SSF69593">
    <property type="entry name" value="Glycerol-3-phosphate (1)-acyltransferase"/>
    <property type="match status" value="1"/>
</dbReference>
<name>A0A951UDF9_9CYAN</name>
<dbReference type="GO" id="GO:0016746">
    <property type="term" value="F:acyltransferase activity"/>
    <property type="evidence" value="ECO:0007669"/>
    <property type="project" value="UniProtKB-KW"/>
</dbReference>
<reference evidence="2" key="1">
    <citation type="submission" date="2021-05" db="EMBL/GenBank/DDBJ databases">
        <authorList>
            <person name="Pietrasiak N."/>
            <person name="Ward R."/>
            <person name="Stajich J.E."/>
            <person name="Kurbessoian T."/>
        </authorList>
    </citation>
    <scope>NUCLEOTIDE SEQUENCE</scope>
    <source>
        <strain evidence="2">CPER-KK1</strain>
    </source>
</reference>
<evidence type="ECO:0000313" key="3">
    <source>
        <dbReference type="Proteomes" id="UP000753908"/>
    </source>
</evidence>
<feature type="domain" description="Phospholipid/glycerol acyltransferase" evidence="1">
    <location>
        <begin position="66"/>
        <end position="210"/>
    </location>
</feature>
<dbReference type="EMBL" id="JAHHIF010000045">
    <property type="protein sequence ID" value="MBW4547651.1"/>
    <property type="molecule type" value="Genomic_DNA"/>
</dbReference>
<gene>
    <name evidence="2" type="ORF">KME25_24895</name>
</gene>
<organism evidence="2 3">
    <name type="scientific">Symplocastrum torsivum CPER-KK1</name>
    <dbReference type="NCBI Taxonomy" id="450513"/>
    <lineage>
        <taxon>Bacteria</taxon>
        <taxon>Bacillati</taxon>
        <taxon>Cyanobacteriota</taxon>
        <taxon>Cyanophyceae</taxon>
        <taxon>Oscillatoriophycideae</taxon>
        <taxon>Oscillatoriales</taxon>
        <taxon>Microcoleaceae</taxon>
        <taxon>Symplocastrum</taxon>
    </lineage>
</organism>
<accession>A0A951UDF9</accession>
<keyword evidence="2" id="KW-0808">Transferase</keyword>
<protein>
    <submittedName>
        <fullName evidence="2">1-acyl-sn-glycerol-3-phosphate acyltransferase</fullName>
    </submittedName>
</protein>